<dbReference type="OrthoDB" id="5421165at2"/>
<evidence type="ECO:0000313" key="2">
    <source>
        <dbReference type="EMBL" id="EPR35301.1"/>
    </source>
</evidence>
<gene>
    <name evidence="2" type="ORF">dsmv_3115</name>
</gene>
<dbReference type="SMART" id="SM00834">
    <property type="entry name" value="CxxC_CXXC_SSSS"/>
    <property type="match status" value="1"/>
</dbReference>
<dbReference type="EMBL" id="ATHJ01000108">
    <property type="protein sequence ID" value="EPR35301.1"/>
    <property type="molecule type" value="Genomic_DNA"/>
</dbReference>
<evidence type="ECO:0000313" key="3">
    <source>
        <dbReference type="Proteomes" id="UP000014977"/>
    </source>
</evidence>
<reference evidence="2 3" key="1">
    <citation type="journal article" date="2013" name="Genome Announc.">
        <title>Draft genome sequences for three mercury-methylating, sulfate-reducing bacteria.</title>
        <authorList>
            <person name="Brown S.D."/>
            <person name="Hurt R.A.Jr."/>
            <person name="Gilmour C.C."/>
            <person name="Elias D.A."/>
        </authorList>
    </citation>
    <scope>NUCLEOTIDE SEQUENCE [LARGE SCALE GENOMIC DNA]</scope>
    <source>
        <strain evidence="2 3">DSM 2059</strain>
    </source>
</reference>
<comment type="caution">
    <text evidence="2">The sequence shown here is derived from an EMBL/GenBank/DDBJ whole genome shotgun (WGS) entry which is preliminary data.</text>
</comment>
<name>S7TF27_DESML</name>
<dbReference type="Pfam" id="PF09723">
    <property type="entry name" value="Zn_ribbon_8"/>
    <property type="match status" value="1"/>
</dbReference>
<dbReference type="Proteomes" id="UP000014977">
    <property type="component" value="Unassembled WGS sequence"/>
</dbReference>
<dbReference type="InterPro" id="IPR013429">
    <property type="entry name" value="Regulatory_FmdB_Zinc_ribbon"/>
</dbReference>
<proteinExistence type="predicted"/>
<feature type="domain" description="Putative regulatory protein FmdB zinc ribbon" evidence="1">
    <location>
        <begin position="1"/>
        <end position="45"/>
    </location>
</feature>
<sequence>MPVYEYEHTGGPCGIGAVFEIRQSMADDPLTVCPMCGGPVKRLISRVAVSMPKGNAQLKDLGFTKLVRRDDGVYENVTRRDGESRYMVRGRPETLPDIKRIVRD</sequence>
<dbReference type="STRING" id="897.B2D07_09285"/>
<dbReference type="NCBIfam" id="TIGR02605">
    <property type="entry name" value="CxxC_CxxC_SSSS"/>
    <property type="match status" value="1"/>
</dbReference>
<evidence type="ECO:0000259" key="1">
    <source>
        <dbReference type="SMART" id="SM00834"/>
    </source>
</evidence>
<keyword evidence="3" id="KW-1185">Reference proteome</keyword>
<organism evidence="2 3">
    <name type="scientific">Desulfococcus multivorans DSM 2059</name>
    <dbReference type="NCBI Taxonomy" id="1121405"/>
    <lineage>
        <taxon>Bacteria</taxon>
        <taxon>Pseudomonadati</taxon>
        <taxon>Thermodesulfobacteriota</taxon>
        <taxon>Desulfobacteria</taxon>
        <taxon>Desulfobacterales</taxon>
        <taxon>Desulfococcaceae</taxon>
        <taxon>Desulfococcus</taxon>
    </lineage>
</organism>
<accession>S7TF27</accession>
<dbReference type="RefSeq" id="WP_020878205.1">
    <property type="nucleotide sequence ID" value="NZ_ATHJ01000108.1"/>
</dbReference>
<dbReference type="AlphaFoldDB" id="S7TF27"/>
<dbReference type="eggNOG" id="COG2331">
    <property type="taxonomic scope" value="Bacteria"/>
</dbReference>
<protein>
    <submittedName>
        <fullName evidence="2">Regulatory protein, FmdB family</fullName>
    </submittedName>
</protein>